<evidence type="ECO:0000313" key="8">
    <source>
        <dbReference type="EMBL" id="OGZ00625.1"/>
    </source>
</evidence>
<dbReference type="InterPro" id="IPR014284">
    <property type="entry name" value="RNA_pol_sigma-70_dom"/>
</dbReference>
<evidence type="ECO:0000259" key="6">
    <source>
        <dbReference type="Pfam" id="PF04542"/>
    </source>
</evidence>
<name>A0A1G2CGV7_9BACT</name>
<dbReference type="InterPro" id="IPR036388">
    <property type="entry name" value="WH-like_DNA-bd_sf"/>
</dbReference>
<dbReference type="CDD" id="cd06171">
    <property type="entry name" value="Sigma70_r4"/>
    <property type="match status" value="1"/>
</dbReference>
<dbReference type="Proteomes" id="UP000178495">
    <property type="component" value="Unassembled WGS sequence"/>
</dbReference>
<dbReference type="InterPro" id="IPR007630">
    <property type="entry name" value="RNA_pol_sigma70_r4"/>
</dbReference>
<evidence type="ECO:0000259" key="7">
    <source>
        <dbReference type="Pfam" id="PF04545"/>
    </source>
</evidence>
<dbReference type="InterPro" id="IPR039425">
    <property type="entry name" value="RNA_pol_sigma-70-like"/>
</dbReference>
<dbReference type="Pfam" id="PF04545">
    <property type="entry name" value="Sigma70_r4"/>
    <property type="match status" value="1"/>
</dbReference>
<dbReference type="Pfam" id="PF04542">
    <property type="entry name" value="Sigma70_r2"/>
    <property type="match status" value="1"/>
</dbReference>
<evidence type="ECO:0000313" key="9">
    <source>
        <dbReference type="Proteomes" id="UP000178495"/>
    </source>
</evidence>
<dbReference type="EMBL" id="MHLC01000030">
    <property type="protein sequence ID" value="OGZ00625.1"/>
    <property type="molecule type" value="Genomic_DNA"/>
</dbReference>
<comment type="caution">
    <text evidence="8">The sequence shown here is derived from an EMBL/GenBank/DDBJ whole genome shotgun (WGS) entry which is preliminary data.</text>
</comment>
<dbReference type="InterPro" id="IPR007627">
    <property type="entry name" value="RNA_pol_sigma70_r2"/>
</dbReference>
<keyword evidence="2" id="KW-0805">Transcription regulation</keyword>
<dbReference type="GO" id="GO:0006352">
    <property type="term" value="P:DNA-templated transcription initiation"/>
    <property type="evidence" value="ECO:0007669"/>
    <property type="project" value="InterPro"/>
</dbReference>
<evidence type="ECO:0000256" key="3">
    <source>
        <dbReference type="ARBA" id="ARBA00023082"/>
    </source>
</evidence>
<dbReference type="PANTHER" id="PTHR43133">
    <property type="entry name" value="RNA POLYMERASE ECF-TYPE SIGMA FACTO"/>
    <property type="match status" value="1"/>
</dbReference>
<reference evidence="8 9" key="1">
    <citation type="journal article" date="2016" name="Nat. Commun.">
        <title>Thousands of microbial genomes shed light on interconnected biogeochemical processes in an aquifer system.</title>
        <authorList>
            <person name="Anantharaman K."/>
            <person name="Brown C.T."/>
            <person name="Hug L.A."/>
            <person name="Sharon I."/>
            <person name="Castelle C.J."/>
            <person name="Probst A.J."/>
            <person name="Thomas B.C."/>
            <person name="Singh A."/>
            <person name="Wilkins M.J."/>
            <person name="Karaoz U."/>
            <person name="Brodie E.L."/>
            <person name="Williams K.H."/>
            <person name="Hubbard S.S."/>
            <person name="Banfield J.F."/>
        </authorList>
    </citation>
    <scope>NUCLEOTIDE SEQUENCE [LARGE SCALE GENOMIC DNA]</scope>
</reference>
<evidence type="ECO:0000256" key="2">
    <source>
        <dbReference type="ARBA" id="ARBA00023015"/>
    </source>
</evidence>
<sequence>MIDGERTIIENAIKGEASAFGLLYDHYQPKIYRFVIIKVGQREEAEDLTHQVFLSAWQNIRDYEDIGFPFSSWLYRIARNAIIDYYRTKKNPAPLEAADAEQYAPDTLAERTDQAIELQKVRRAIQELSPLHQDIVIMRFVEELSLREIAAALGKSEGAVKLLQHRAIKQLKNLLAA</sequence>
<gene>
    <name evidence="8" type="ORF">A3A43_03145</name>
</gene>
<dbReference type="GO" id="GO:0003677">
    <property type="term" value="F:DNA binding"/>
    <property type="evidence" value="ECO:0007669"/>
    <property type="project" value="UniProtKB-KW"/>
</dbReference>
<dbReference type="AlphaFoldDB" id="A0A1G2CGV7"/>
<evidence type="ECO:0000256" key="5">
    <source>
        <dbReference type="ARBA" id="ARBA00023163"/>
    </source>
</evidence>
<dbReference type="GO" id="GO:0016987">
    <property type="term" value="F:sigma factor activity"/>
    <property type="evidence" value="ECO:0007669"/>
    <property type="project" value="UniProtKB-KW"/>
</dbReference>
<dbReference type="Gene3D" id="1.10.1740.10">
    <property type="match status" value="1"/>
</dbReference>
<dbReference type="InterPro" id="IPR013324">
    <property type="entry name" value="RNA_pol_sigma_r3/r4-like"/>
</dbReference>
<keyword evidence="4" id="KW-0238">DNA-binding</keyword>
<feature type="domain" description="RNA polymerase sigma-70 region 4" evidence="7">
    <location>
        <begin position="124"/>
        <end position="172"/>
    </location>
</feature>
<proteinExistence type="inferred from homology"/>
<dbReference type="InterPro" id="IPR013325">
    <property type="entry name" value="RNA_pol_sigma_r2"/>
</dbReference>
<keyword evidence="5" id="KW-0804">Transcription</keyword>
<evidence type="ECO:0000256" key="4">
    <source>
        <dbReference type="ARBA" id="ARBA00023125"/>
    </source>
</evidence>
<comment type="similarity">
    <text evidence="1">Belongs to the sigma-70 factor family. ECF subfamily.</text>
</comment>
<dbReference type="SUPFAM" id="SSF88946">
    <property type="entry name" value="Sigma2 domain of RNA polymerase sigma factors"/>
    <property type="match status" value="1"/>
</dbReference>
<evidence type="ECO:0008006" key="10">
    <source>
        <dbReference type="Google" id="ProtNLM"/>
    </source>
</evidence>
<keyword evidence="3" id="KW-0731">Sigma factor</keyword>
<dbReference type="STRING" id="1798652.A3A43_03145"/>
<accession>A0A1G2CGV7</accession>
<dbReference type="Gene3D" id="1.10.10.10">
    <property type="entry name" value="Winged helix-like DNA-binding domain superfamily/Winged helix DNA-binding domain"/>
    <property type="match status" value="1"/>
</dbReference>
<evidence type="ECO:0000256" key="1">
    <source>
        <dbReference type="ARBA" id="ARBA00010641"/>
    </source>
</evidence>
<dbReference type="PANTHER" id="PTHR43133:SF57">
    <property type="entry name" value="RNA POLYMERASE SIGMA-70 FACTOR"/>
    <property type="match status" value="1"/>
</dbReference>
<protein>
    <recommendedName>
        <fullName evidence="10">RNA polymerase subunit sigma-70</fullName>
    </recommendedName>
</protein>
<organism evidence="8 9">
    <name type="scientific">Candidatus Liptonbacteria bacterium RIFCSPLOWO2_01_FULL_56_20</name>
    <dbReference type="NCBI Taxonomy" id="1798652"/>
    <lineage>
        <taxon>Bacteria</taxon>
        <taxon>Candidatus Liptoniibacteriota</taxon>
    </lineage>
</organism>
<feature type="domain" description="RNA polymerase sigma-70 region 2" evidence="6">
    <location>
        <begin position="23"/>
        <end position="90"/>
    </location>
</feature>
<dbReference type="NCBIfam" id="TIGR02937">
    <property type="entry name" value="sigma70-ECF"/>
    <property type="match status" value="1"/>
</dbReference>
<dbReference type="SUPFAM" id="SSF88659">
    <property type="entry name" value="Sigma3 and sigma4 domains of RNA polymerase sigma factors"/>
    <property type="match status" value="1"/>
</dbReference>